<dbReference type="SMART" id="SM00100">
    <property type="entry name" value="cNMP"/>
    <property type="match status" value="1"/>
</dbReference>
<dbReference type="PANTHER" id="PTHR45689">
    <property type="entry name" value="I[[H]] CHANNEL, ISOFORM E"/>
    <property type="match status" value="1"/>
</dbReference>
<feature type="transmembrane region" description="Helical" evidence="1">
    <location>
        <begin position="104"/>
        <end position="125"/>
    </location>
</feature>
<keyword evidence="1" id="KW-0472">Membrane</keyword>
<dbReference type="Proteomes" id="UP000829291">
    <property type="component" value="Chromosome 1"/>
</dbReference>
<evidence type="ECO:0000313" key="4">
    <source>
        <dbReference type="RefSeq" id="XP_046585814.1"/>
    </source>
</evidence>
<keyword evidence="1" id="KW-0812">Transmembrane</keyword>
<dbReference type="InterPro" id="IPR051413">
    <property type="entry name" value="K/Na_HCN_channel"/>
</dbReference>
<dbReference type="RefSeq" id="XP_046585814.1">
    <property type="nucleotide sequence ID" value="XM_046729858.1"/>
</dbReference>
<protein>
    <submittedName>
        <fullName evidence="4">Potassium/sodium hyperpolarization-activated cyclic nucleotide-gated channel 1-like</fullName>
    </submittedName>
</protein>
<proteinExistence type="predicted"/>
<dbReference type="InterPro" id="IPR018490">
    <property type="entry name" value="cNMP-bd_dom_sf"/>
</dbReference>
<dbReference type="Gene3D" id="2.60.120.10">
    <property type="entry name" value="Jelly Rolls"/>
    <property type="match status" value="1"/>
</dbReference>
<feature type="domain" description="Cyclic nucleotide-binding" evidence="2">
    <location>
        <begin position="444"/>
        <end position="561"/>
    </location>
</feature>
<keyword evidence="3" id="KW-1185">Reference proteome</keyword>
<dbReference type="Gene3D" id="1.10.287.70">
    <property type="match status" value="1"/>
</dbReference>
<dbReference type="Pfam" id="PF00027">
    <property type="entry name" value="cNMP_binding"/>
    <property type="match status" value="1"/>
</dbReference>
<feature type="transmembrane region" description="Helical" evidence="1">
    <location>
        <begin position="137"/>
        <end position="158"/>
    </location>
</feature>
<dbReference type="InterPro" id="IPR014710">
    <property type="entry name" value="RmlC-like_jellyroll"/>
</dbReference>
<dbReference type="Gene3D" id="1.10.287.630">
    <property type="entry name" value="Helix hairpin bin"/>
    <property type="match status" value="1"/>
</dbReference>
<feature type="transmembrane region" description="Helical" evidence="1">
    <location>
        <begin position="260"/>
        <end position="278"/>
    </location>
</feature>
<dbReference type="PANTHER" id="PTHR45689:SF14">
    <property type="entry name" value="CYCLIC NUCLEOTIDE-GATED CATION CHANNEL SUBUNIT A-LIKE PROTEIN"/>
    <property type="match status" value="1"/>
</dbReference>
<evidence type="ECO:0000313" key="3">
    <source>
        <dbReference type="Proteomes" id="UP000829291"/>
    </source>
</evidence>
<dbReference type="PROSITE" id="PS50042">
    <property type="entry name" value="CNMP_BINDING_3"/>
    <property type="match status" value="1"/>
</dbReference>
<dbReference type="CDD" id="cd00038">
    <property type="entry name" value="CAP_ED"/>
    <property type="match status" value="1"/>
</dbReference>
<organism evidence="3 4">
    <name type="scientific">Neodiprion lecontei</name>
    <name type="common">Redheaded pine sawfly</name>
    <dbReference type="NCBI Taxonomy" id="441921"/>
    <lineage>
        <taxon>Eukaryota</taxon>
        <taxon>Metazoa</taxon>
        <taxon>Ecdysozoa</taxon>
        <taxon>Arthropoda</taxon>
        <taxon>Hexapoda</taxon>
        <taxon>Insecta</taxon>
        <taxon>Pterygota</taxon>
        <taxon>Neoptera</taxon>
        <taxon>Endopterygota</taxon>
        <taxon>Hymenoptera</taxon>
        <taxon>Tenthredinoidea</taxon>
        <taxon>Diprionidae</taxon>
        <taxon>Diprioninae</taxon>
        <taxon>Neodiprion</taxon>
    </lineage>
</organism>
<reference evidence="4" key="1">
    <citation type="submission" date="2025-08" db="UniProtKB">
        <authorList>
            <consortium name="RefSeq"/>
        </authorList>
    </citation>
    <scope>IDENTIFICATION</scope>
    <source>
        <tissue evidence="4">Thorax and Abdomen</tissue>
    </source>
</reference>
<evidence type="ECO:0000259" key="2">
    <source>
        <dbReference type="PROSITE" id="PS50042"/>
    </source>
</evidence>
<evidence type="ECO:0000256" key="1">
    <source>
        <dbReference type="SAM" id="Phobius"/>
    </source>
</evidence>
<feature type="transmembrane region" description="Helical" evidence="1">
    <location>
        <begin position="342"/>
        <end position="366"/>
    </location>
</feature>
<sequence>MMAKDPLAEVKSKSFDSGKRKSTHICELSRGSDSNLLKLQPTAPLRSRLKRLFQKSIIVTEKHPATRFYLRSHAAVSFEKKRHGRSPNWWVIHPCSSVRFGWEIVMCITYLFCFIGIPYFSAFYMLNTSTYHWKESILVPGYFVCIVDIFLNFITGYTSSNSHEIFLDPGVIASHYTRGYFLIDLLTSIPYSWVLQDYHSMPGPTSQNSNFATIMIELLPLLKLLRLRTLYNFLMQFWQVLGIGHNVAVSLWIALLTALIFHWAACFTYGFPFVLMHATGSRIEDSDTWFNYITDLEDHSADQYRLYQLSFYNGLTGLCAIDSTIVADTKEHNTGETIGDKIVTCVLLIFGTLYQLYLIVVILQWVESENAPETRYQQIRNSLRLYIRKKQVPPSLERKLLDYYQYSFRDKCFKENAIVSAFSDHLKDEIVMHTCRQLMDSVAIFWNVPKLLVGSIITALKPEIFLSNEIIFKCDDEGNCMYFIGSGTLAVITYTGKEICHLEDGSHFGESSLLYPGFRRPVTVIALEKCELFKLERKDFNRLIPTNSDLHQRMRRAVKEQMAIVVQIENDATLNRGNDLENWTSNLRMESSSEKPKNPEE</sequence>
<gene>
    <name evidence="4" type="primary">LOC107224839</name>
</gene>
<dbReference type="SUPFAM" id="SSF51206">
    <property type="entry name" value="cAMP-binding domain-like"/>
    <property type="match status" value="1"/>
</dbReference>
<accession>A0ABM3FCR8</accession>
<dbReference type="InterPro" id="IPR000595">
    <property type="entry name" value="cNMP-bd_dom"/>
</dbReference>
<name>A0ABM3FCR8_NEOLC</name>
<dbReference type="GeneID" id="107224839"/>
<keyword evidence="1" id="KW-1133">Transmembrane helix</keyword>